<dbReference type="Pfam" id="PF04909">
    <property type="entry name" value="Amidohydro_2"/>
    <property type="match status" value="1"/>
</dbReference>
<dbReference type="CDD" id="cd01292">
    <property type="entry name" value="metallo-dependent_hydrolases"/>
    <property type="match status" value="1"/>
</dbReference>
<dbReference type="InterPro" id="IPR006680">
    <property type="entry name" value="Amidohydro-rel"/>
</dbReference>
<keyword evidence="4" id="KW-1185">Reference proteome</keyword>
<dbReference type="Gene3D" id="3.20.20.140">
    <property type="entry name" value="Metal-dependent hydrolases"/>
    <property type="match status" value="1"/>
</dbReference>
<dbReference type="Proteomes" id="UP000733379">
    <property type="component" value="Unassembled WGS sequence"/>
</dbReference>
<sequence length="291" mass="32592">MGDDDTYITELRERLGLAGFIDVHTHFMPDRVLRKVWAYFDAAGPLIARPWSIAYRDAEQVRLKTLRGFGVRAFTSLVYPHKPEMAAWLNDWSADFAARTPDCLHTATFFPEPEAAGYVESAIEAGARIFKVHIQVGDFHPADPLLRPVWGMLSEAGVPVLVHCGSGPTAGRFTGPGPIAELLRHFPSLRLIVAHMGAPEYTEFLDIAAQYPQVHLDTTMNFTDFFESADPFPTAERARLSELGDQILFGSDFPNIPYSYGHALYALDRLDLGDDWLRKVCHDNAARLFEL</sequence>
<reference evidence="3 4" key="1">
    <citation type="submission" date="2021-06" db="EMBL/GenBank/DDBJ databases">
        <title>Actinomycetes sequencing.</title>
        <authorList>
            <person name="Shan Q."/>
        </authorList>
    </citation>
    <scope>NUCLEOTIDE SEQUENCE [LARGE SCALE GENOMIC DNA]</scope>
    <source>
        <strain evidence="3 4">NEAU-G5</strain>
    </source>
</reference>
<keyword evidence="1" id="KW-0456">Lyase</keyword>
<accession>A0ABS6B6M1</accession>
<dbReference type="InterPro" id="IPR032466">
    <property type="entry name" value="Metal_Hydrolase"/>
</dbReference>
<dbReference type="SUPFAM" id="SSF51556">
    <property type="entry name" value="Metallo-dependent hydrolases"/>
    <property type="match status" value="1"/>
</dbReference>
<dbReference type="InterPro" id="IPR032465">
    <property type="entry name" value="ACMSD"/>
</dbReference>
<organism evidence="3 4">
    <name type="scientific">Nocardia albiluteola</name>
    <dbReference type="NCBI Taxonomy" id="2842303"/>
    <lineage>
        <taxon>Bacteria</taxon>
        <taxon>Bacillati</taxon>
        <taxon>Actinomycetota</taxon>
        <taxon>Actinomycetes</taxon>
        <taxon>Mycobacteriales</taxon>
        <taxon>Nocardiaceae</taxon>
        <taxon>Nocardia</taxon>
    </lineage>
</organism>
<evidence type="ECO:0000313" key="4">
    <source>
        <dbReference type="Proteomes" id="UP000733379"/>
    </source>
</evidence>
<comment type="caution">
    <text evidence="3">The sequence shown here is derived from an EMBL/GenBank/DDBJ whole genome shotgun (WGS) entry which is preliminary data.</text>
</comment>
<dbReference type="PANTHER" id="PTHR21240">
    <property type="entry name" value="2-AMINO-3-CARBOXYLMUCONATE-6-SEMIALDEHYDE DECARBOXYLASE"/>
    <property type="match status" value="1"/>
</dbReference>
<evidence type="ECO:0000256" key="1">
    <source>
        <dbReference type="ARBA" id="ARBA00023239"/>
    </source>
</evidence>
<protein>
    <submittedName>
        <fullName evidence="3">Amidohydrolase</fullName>
    </submittedName>
</protein>
<dbReference type="PANTHER" id="PTHR21240:SF28">
    <property type="entry name" value="ISO-OROTATE DECARBOXYLASE (EUROFUNG)"/>
    <property type="match status" value="1"/>
</dbReference>
<gene>
    <name evidence="3" type="ORF">KO481_25205</name>
</gene>
<name>A0ABS6B6M1_9NOCA</name>
<feature type="domain" description="Amidohydrolase-related" evidence="2">
    <location>
        <begin position="21"/>
        <end position="291"/>
    </location>
</feature>
<evidence type="ECO:0000259" key="2">
    <source>
        <dbReference type="Pfam" id="PF04909"/>
    </source>
</evidence>
<dbReference type="EMBL" id="JAHKNI010000008">
    <property type="protein sequence ID" value="MBU3064814.1"/>
    <property type="molecule type" value="Genomic_DNA"/>
</dbReference>
<evidence type="ECO:0000313" key="3">
    <source>
        <dbReference type="EMBL" id="MBU3064814.1"/>
    </source>
</evidence>
<dbReference type="RefSeq" id="WP_215920258.1">
    <property type="nucleotide sequence ID" value="NZ_JAHKNI010000008.1"/>
</dbReference>
<proteinExistence type="predicted"/>